<proteinExistence type="predicted"/>
<evidence type="ECO:0000313" key="1">
    <source>
        <dbReference type="EMBL" id="AGA91656.1"/>
    </source>
</evidence>
<dbReference type="EMBL" id="CP003051">
    <property type="protein sequence ID" value="AGA91656.1"/>
    <property type="molecule type" value="Genomic_DNA"/>
</dbReference>
<organism evidence="1 2">
    <name type="scientific">Thioflavicoccus mobilis 8321</name>
    <dbReference type="NCBI Taxonomy" id="765912"/>
    <lineage>
        <taxon>Bacteria</taxon>
        <taxon>Pseudomonadati</taxon>
        <taxon>Pseudomonadota</taxon>
        <taxon>Gammaproteobacteria</taxon>
        <taxon>Chromatiales</taxon>
        <taxon>Chromatiaceae</taxon>
        <taxon>Thioflavicoccus</taxon>
    </lineage>
</organism>
<dbReference type="Proteomes" id="UP000010816">
    <property type="component" value="Chromosome"/>
</dbReference>
<protein>
    <submittedName>
        <fullName evidence="1">Putative lipoprotein</fullName>
    </submittedName>
</protein>
<accession>L0H099</accession>
<reference evidence="1 2" key="1">
    <citation type="submission" date="2011-09" db="EMBL/GenBank/DDBJ databases">
        <title>Complete sequence of chromosome of Thioflavicoccus mobilis 8321.</title>
        <authorList>
            <consortium name="US DOE Joint Genome Institute"/>
            <person name="Lucas S."/>
            <person name="Han J."/>
            <person name="Lapidus A."/>
            <person name="Cheng J.-F."/>
            <person name="Goodwin L."/>
            <person name="Pitluck S."/>
            <person name="Peters L."/>
            <person name="Ovchinnikova G."/>
            <person name="Lu M."/>
            <person name="Detter J.C."/>
            <person name="Han C."/>
            <person name="Tapia R."/>
            <person name="Land M."/>
            <person name="Hauser L."/>
            <person name="Kyrpides N."/>
            <person name="Ivanova N."/>
            <person name="Pagani I."/>
            <person name="Vogl K."/>
            <person name="Liu Z."/>
            <person name="Imhoff J."/>
            <person name="Thiel V."/>
            <person name="Frigaard N.-U."/>
            <person name="Bryant D."/>
            <person name="Woyke T."/>
        </authorList>
    </citation>
    <scope>NUCLEOTIDE SEQUENCE [LARGE SCALE GENOMIC DNA]</scope>
    <source>
        <strain evidence="1 2">8321</strain>
    </source>
</reference>
<dbReference type="Pfam" id="PF06804">
    <property type="entry name" value="Lipoprotein_18"/>
    <property type="match status" value="1"/>
</dbReference>
<dbReference type="Gene3D" id="3.30.310.170">
    <property type="entry name" value="Outer membrane protein assembly factor BamC"/>
    <property type="match status" value="1"/>
</dbReference>
<evidence type="ECO:0000313" key="2">
    <source>
        <dbReference type="Proteomes" id="UP000010816"/>
    </source>
</evidence>
<dbReference type="InterPro" id="IPR042268">
    <property type="entry name" value="BamC_C"/>
</dbReference>
<keyword evidence="2" id="KW-1185">Reference proteome</keyword>
<dbReference type="RefSeq" id="WP_015281787.1">
    <property type="nucleotide sequence ID" value="NC_019940.1"/>
</dbReference>
<dbReference type="STRING" id="765912.Thimo_2964"/>
<dbReference type="HOGENOM" id="CLU_056157_0_0_6"/>
<dbReference type="PATRIC" id="fig|765912.4.peg.2900"/>
<dbReference type="AlphaFoldDB" id="L0H099"/>
<dbReference type="InterPro" id="IPR010653">
    <property type="entry name" value="NlpB/DapX"/>
</dbReference>
<gene>
    <name evidence="1" type="ORF">Thimo_2964</name>
</gene>
<sequence length="372" mass="41330">MLIGLLLAGCGSSGLKNIAPDQRLAYKRQQEAAENLEIPPDLTAATFDDALDIPAAGGGATTYSEFEGQRSRRQQMAATTSGAVLPDVKGVELRREGDNRWLEVEAMPQQVWPKIVAFWREQGILLVEQDPATGTMRTDWLDNRAEIRQDFVTNMLRKVVDGLYATSTRDQYRVRIEPGLDRGTTDIYLTHRGMEEKLVRNTAGEGTNTVWEPAGSDPGKEAEMLRRLMIYLGVSEQGAKRMIAQGTKEPSISRLVTGADGPALMISEEFRRAWRVTGLALDRVGFAVEDQDYTNGVFFVRYADTDKVSEKKGLVSKLAFWQSGDKKGVAKYQVKLVGSGDQTRVTVLDAAGQREKSDTAQRILRLLQEEIR</sequence>
<dbReference type="eggNOG" id="COG3317">
    <property type="taxonomic scope" value="Bacteria"/>
</dbReference>
<name>L0H099_9GAMM</name>
<keyword evidence="1" id="KW-0449">Lipoprotein</keyword>
<dbReference type="KEGG" id="tmb:Thimo_2964"/>